<dbReference type="EMBL" id="DRWN01000065">
    <property type="protein sequence ID" value="HHK68999.1"/>
    <property type="molecule type" value="Genomic_DNA"/>
</dbReference>
<reference evidence="4" key="1">
    <citation type="journal article" date="2020" name="mSystems">
        <title>Genome- and Community-Level Interaction Insights into Carbon Utilization and Element Cycling Functions of Hydrothermarchaeota in Hydrothermal Sediment.</title>
        <authorList>
            <person name="Zhou Z."/>
            <person name="Liu Y."/>
            <person name="Xu W."/>
            <person name="Pan J."/>
            <person name="Luo Z.H."/>
            <person name="Li M."/>
        </authorList>
    </citation>
    <scope>NUCLEOTIDE SEQUENCE [LARGE SCALE GENOMIC DNA]</scope>
    <source>
        <strain evidence="4">SpSt-1056</strain>
    </source>
</reference>
<dbReference type="Gene3D" id="1.10.472.10">
    <property type="entry name" value="Cyclin-like"/>
    <property type="match status" value="1"/>
</dbReference>
<keyword evidence="2" id="KW-0804">Transcription</keyword>
<dbReference type="AlphaFoldDB" id="A0A7C5LDN4"/>
<dbReference type="PANTHER" id="PTHR11618">
    <property type="entry name" value="TRANSCRIPTION INITIATION FACTOR IIB-RELATED"/>
    <property type="match status" value="1"/>
</dbReference>
<evidence type="ECO:0000259" key="3">
    <source>
        <dbReference type="SMART" id="SM00385"/>
    </source>
</evidence>
<keyword evidence="4" id="KW-0648">Protein biosynthesis</keyword>
<evidence type="ECO:0000256" key="1">
    <source>
        <dbReference type="ARBA" id="ARBA00023015"/>
    </source>
</evidence>
<dbReference type="PRINTS" id="PR00685">
    <property type="entry name" value="TIFACTORIIB"/>
</dbReference>
<accession>A0A7C5LDN4</accession>
<dbReference type="GO" id="GO:0070897">
    <property type="term" value="P:transcription preinitiation complex assembly"/>
    <property type="evidence" value="ECO:0007669"/>
    <property type="project" value="InterPro"/>
</dbReference>
<dbReference type="SMART" id="SM00385">
    <property type="entry name" value="CYCLIN"/>
    <property type="match status" value="1"/>
</dbReference>
<comment type="caution">
    <text evidence="4">The sequence shown here is derived from an EMBL/GenBank/DDBJ whole genome shotgun (WGS) entry which is preliminary data.</text>
</comment>
<feature type="domain" description="Cyclin-like" evidence="3">
    <location>
        <begin position="136"/>
        <end position="217"/>
    </location>
</feature>
<organism evidence="4">
    <name type="scientific">Caldiarchaeum subterraneum</name>
    <dbReference type="NCBI Taxonomy" id="311458"/>
    <lineage>
        <taxon>Archaea</taxon>
        <taxon>Nitrososphaerota</taxon>
        <taxon>Candidatus Caldarchaeales</taxon>
        <taxon>Candidatus Caldarchaeaceae</taxon>
        <taxon>Candidatus Caldarchaeum</taxon>
    </lineage>
</organism>
<keyword evidence="1" id="KW-0805">Transcription regulation</keyword>
<dbReference type="InterPro" id="IPR013763">
    <property type="entry name" value="Cyclin-like_dom"/>
</dbReference>
<dbReference type="Pfam" id="PF00382">
    <property type="entry name" value="TFIIB"/>
    <property type="match status" value="2"/>
</dbReference>
<dbReference type="GO" id="GO:0017025">
    <property type="term" value="F:TBP-class protein binding"/>
    <property type="evidence" value="ECO:0007669"/>
    <property type="project" value="InterPro"/>
</dbReference>
<name>A0A7C5LDN4_CALS0</name>
<evidence type="ECO:0000256" key="2">
    <source>
        <dbReference type="ARBA" id="ARBA00023163"/>
    </source>
</evidence>
<dbReference type="CDD" id="cd00043">
    <property type="entry name" value="CYCLIN_SF"/>
    <property type="match status" value="1"/>
</dbReference>
<keyword evidence="4" id="KW-0396">Initiation factor</keyword>
<sequence length="220" mass="23771">MLFDGKEGVGPRLTQLLHDRGIGTIKTGRLSPSEEKLLTRLLSEVAWISDKLALTKLVAEKAGELSRKAVAQKVFKRARRASAAAAVFIASNHCGLVKTLEEVALASDVPVNMLSHEVSRMVFGLNIKVKPPDYEALITRIGKNLGLEPSTVEEAVKLCNDLCLGRLLMGRKPSAVSAAALYIACTNNGLKIPFTRLASAAGVSALTLRKTIQHIQRHKL</sequence>
<dbReference type="GO" id="GO:0003743">
    <property type="term" value="F:translation initiation factor activity"/>
    <property type="evidence" value="ECO:0007669"/>
    <property type="project" value="UniProtKB-KW"/>
</dbReference>
<dbReference type="GO" id="GO:0097550">
    <property type="term" value="C:transcription preinitiation complex"/>
    <property type="evidence" value="ECO:0007669"/>
    <property type="project" value="TreeGrafter"/>
</dbReference>
<dbReference type="SUPFAM" id="SSF47954">
    <property type="entry name" value="Cyclin-like"/>
    <property type="match status" value="2"/>
</dbReference>
<dbReference type="InterPro" id="IPR013150">
    <property type="entry name" value="TFIIB_cyclin"/>
</dbReference>
<dbReference type="InterPro" id="IPR036915">
    <property type="entry name" value="Cyclin-like_sf"/>
</dbReference>
<dbReference type="Gene3D" id="1.10.472.170">
    <property type="match status" value="1"/>
</dbReference>
<dbReference type="InterPro" id="IPR000812">
    <property type="entry name" value="TFIIB"/>
</dbReference>
<evidence type="ECO:0000313" key="4">
    <source>
        <dbReference type="EMBL" id="HHK68999.1"/>
    </source>
</evidence>
<protein>
    <submittedName>
        <fullName evidence="4">Transcription initiation factor IIB family protein</fullName>
    </submittedName>
</protein>
<gene>
    <name evidence="4" type="ORF">ENM11_07635</name>
</gene>
<proteinExistence type="predicted"/>
<dbReference type="PANTHER" id="PTHR11618:SF13">
    <property type="entry name" value="TRANSCRIPTION INITIATION FACTOR IIB"/>
    <property type="match status" value="1"/>
</dbReference>